<dbReference type="AlphaFoldDB" id="A0A7X0NE90"/>
<evidence type="ECO:0000256" key="3">
    <source>
        <dbReference type="RuleBase" id="RU000389"/>
    </source>
</evidence>
<dbReference type="GO" id="GO:0009289">
    <property type="term" value="C:pilus"/>
    <property type="evidence" value="ECO:0007669"/>
    <property type="project" value="InterPro"/>
</dbReference>
<dbReference type="Proteomes" id="UP000537141">
    <property type="component" value="Unassembled WGS sequence"/>
</dbReference>
<dbReference type="InterPro" id="IPR012902">
    <property type="entry name" value="N_methyl_site"/>
</dbReference>
<evidence type="ECO:0000256" key="2">
    <source>
        <dbReference type="ARBA" id="ARBA00022481"/>
    </source>
</evidence>
<comment type="caution">
    <text evidence="5">The sequence shown here is derived from an EMBL/GenBank/DDBJ whole genome shotgun (WGS) entry which is preliminary data.</text>
</comment>
<evidence type="ECO:0000313" key="5">
    <source>
        <dbReference type="EMBL" id="MBB6541716.1"/>
    </source>
</evidence>
<evidence type="ECO:0000256" key="1">
    <source>
        <dbReference type="ARBA" id="ARBA00005233"/>
    </source>
</evidence>
<dbReference type="InterPro" id="IPR001082">
    <property type="entry name" value="Pilin"/>
</dbReference>
<protein>
    <submittedName>
        <fullName evidence="5">Type IV pilus assembly protein PilA</fullName>
    </submittedName>
</protein>
<dbReference type="InterPro" id="IPR045584">
    <property type="entry name" value="Pilin-like"/>
</dbReference>
<evidence type="ECO:0000313" key="6">
    <source>
        <dbReference type="Proteomes" id="UP000537141"/>
    </source>
</evidence>
<dbReference type="Pfam" id="PF07963">
    <property type="entry name" value="N_methyl"/>
    <property type="match status" value="1"/>
</dbReference>
<dbReference type="GO" id="GO:0007155">
    <property type="term" value="P:cell adhesion"/>
    <property type="evidence" value="ECO:0007669"/>
    <property type="project" value="InterPro"/>
</dbReference>
<dbReference type="Gene3D" id="3.30.700.10">
    <property type="entry name" value="Glycoprotein, Type 4 Pilin"/>
    <property type="match status" value="1"/>
</dbReference>
<name>A0A7X0NE90_9GAMM</name>
<keyword evidence="3" id="KW-0281">Fimbrium</keyword>
<organism evidence="5 6">
    <name type="scientific">Thalassotalea piscium</name>
    <dbReference type="NCBI Taxonomy" id="1230533"/>
    <lineage>
        <taxon>Bacteria</taxon>
        <taxon>Pseudomonadati</taxon>
        <taxon>Pseudomonadota</taxon>
        <taxon>Gammaproteobacteria</taxon>
        <taxon>Alteromonadales</taxon>
        <taxon>Colwelliaceae</taxon>
        <taxon>Thalassotalea</taxon>
    </lineage>
</organism>
<keyword evidence="4" id="KW-1133">Transmembrane helix</keyword>
<keyword evidence="4" id="KW-0472">Membrane</keyword>
<accession>A0A7X0NE90</accession>
<keyword evidence="6" id="KW-1185">Reference proteome</keyword>
<sequence length="166" mass="18215">MTKLMKKSLNKVKGFTLIELMIVVSIISILAAVALPQYQTYTIKAHVVEAYSYAGNIRQPITEYYGEHLSFPINNKEVGLPLPDKLISNKITRVEVVNGAFHITLGNKVPQPLQGKILTFRPAVVEGSPLSPISWLCGYSKPVKGMKAIGDNKTNLTIEMLAGDCT</sequence>
<dbReference type="PANTHER" id="PTHR30093:SF34">
    <property type="entry name" value="PREPILIN PEPTIDASE-DEPENDENT PROTEIN D"/>
    <property type="match status" value="1"/>
</dbReference>
<evidence type="ECO:0000256" key="4">
    <source>
        <dbReference type="SAM" id="Phobius"/>
    </source>
</evidence>
<dbReference type="EMBL" id="JACHHU010000001">
    <property type="protein sequence ID" value="MBB6541716.1"/>
    <property type="molecule type" value="Genomic_DNA"/>
</dbReference>
<keyword evidence="4" id="KW-0812">Transmembrane</keyword>
<dbReference type="SUPFAM" id="SSF54523">
    <property type="entry name" value="Pili subunits"/>
    <property type="match status" value="1"/>
</dbReference>
<comment type="similarity">
    <text evidence="1 3">Belongs to the N-Me-Phe pilin family.</text>
</comment>
<proteinExistence type="inferred from homology"/>
<reference evidence="5 6" key="1">
    <citation type="submission" date="2020-08" db="EMBL/GenBank/DDBJ databases">
        <title>Genomic Encyclopedia of Type Strains, Phase IV (KMG-IV): sequencing the most valuable type-strain genomes for metagenomic binning, comparative biology and taxonomic classification.</title>
        <authorList>
            <person name="Goeker M."/>
        </authorList>
    </citation>
    <scope>NUCLEOTIDE SEQUENCE [LARGE SCALE GENOMIC DNA]</scope>
    <source>
        <strain evidence="5 6">DSM 26287</strain>
    </source>
</reference>
<dbReference type="PANTHER" id="PTHR30093">
    <property type="entry name" value="GENERAL SECRETION PATHWAY PROTEIN G"/>
    <property type="match status" value="1"/>
</dbReference>
<dbReference type="RefSeq" id="WP_281401776.1">
    <property type="nucleotide sequence ID" value="NZ_AP027362.1"/>
</dbReference>
<dbReference type="NCBIfam" id="TIGR02532">
    <property type="entry name" value="IV_pilin_GFxxxE"/>
    <property type="match status" value="1"/>
</dbReference>
<feature type="transmembrane region" description="Helical" evidence="4">
    <location>
        <begin position="12"/>
        <end position="35"/>
    </location>
</feature>
<dbReference type="Pfam" id="PF00114">
    <property type="entry name" value="Pilin"/>
    <property type="match status" value="1"/>
</dbReference>
<dbReference type="PROSITE" id="PS00409">
    <property type="entry name" value="PROKAR_NTER_METHYL"/>
    <property type="match status" value="1"/>
</dbReference>
<keyword evidence="2" id="KW-0488">Methylation</keyword>
<gene>
    <name evidence="5" type="ORF">HNQ55_000190</name>
</gene>